<evidence type="ECO:0008006" key="9">
    <source>
        <dbReference type="Google" id="ProtNLM"/>
    </source>
</evidence>
<keyword evidence="3 6" id="KW-1133">Transmembrane helix</keyword>
<dbReference type="GO" id="GO:0005886">
    <property type="term" value="C:plasma membrane"/>
    <property type="evidence" value="ECO:0000318"/>
    <property type="project" value="GO_Central"/>
</dbReference>
<comment type="subcellular location">
    <subcellularLocation>
        <location evidence="1">Membrane</location>
        <topology evidence="1">Multi-pass membrane protein</topology>
    </subcellularLocation>
</comment>
<dbReference type="PANTHER" id="PTHR11040:SF140">
    <property type="entry name" value="ZRT (ZRT), IRT- (IRT-) LIKE PROTEIN TRANSPORTER"/>
    <property type="match status" value="1"/>
</dbReference>
<dbReference type="GeneID" id="10508456"/>
<feature type="transmembrane region" description="Helical" evidence="6">
    <location>
        <begin position="239"/>
        <end position="260"/>
    </location>
</feature>
<dbReference type="GO" id="GO:0005385">
    <property type="term" value="F:zinc ion transmembrane transporter activity"/>
    <property type="evidence" value="ECO:0000318"/>
    <property type="project" value="GO_Central"/>
</dbReference>
<feature type="region of interest" description="Disordered" evidence="5">
    <location>
        <begin position="140"/>
        <end position="160"/>
    </location>
</feature>
<evidence type="ECO:0000256" key="4">
    <source>
        <dbReference type="ARBA" id="ARBA00023136"/>
    </source>
</evidence>
<feature type="compositionally biased region" description="Basic residues" evidence="5">
    <location>
        <begin position="146"/>
        <end position="160"/>
    </location>
</feature>
<dbReference type="eggNOG" id="KOG1558">
    <property type="taxonomic scope" value="Eukaryota"/>
</dbReference>
<evidence type="ECO:0000313" key="7">
    <source>
        <dbReference type="EMBL" id="EGC30907.1"/>
    </source>
</evidence>
<dbReference type="Pfam" id="PF02535">
    <property type="entry name" value="Zip"/>
    <property type="match status" value="1"/>
</dbReference>
<reference evidence="8" key="1">
    <citation type="journal article" date="2011" name="Genome Biol.">
        <title>Comparative genomics of the social amoebae Dictyostelium discoideum and Dictyostelium purpureum.</title>
        <authorList>
            <consortium name="US DOE Joint Genome Institute (JGI-PGF)"/>
            <person name="Sucgang R."/>
            <person name="Kuo A."/>
            <person name="Tian X."/>
            <person name="Salerno W."/>
            <person name="Parikh A."/>
            <person name="Feasley C.L."/>
            <person name="Dalin E."/>
            <person name="Tu H."/>
            <person name="Huang E."/>
            <person name="Barry K."/>
            <person name="Lindquist E."/>
            <person name="Shapiro H."/>
            <person name="Bruce D."/>
            <person name="Schmutz J."/>
            <person name="Salamov A."/>
            <person name="Fey P."/>
            <person name="Gaudet P."/>
            <person name="Anjard C."/>
            <person name="Babu M.M."/>
            <person name="Basu S."/>
            <person name="Bushmanova Y."/>
            <person name="van der Wel H."/>
            <person name="Katoh-Kurasawa M."/>
            <person name="Dinh C."/>
            <person name="Coutinho P.M."/>
            <person name="Saito T."/>
            <person name="Elias M."/>
            <person name="Schaap P."/>
            <person name="Kay R.R."/>
            <person name="Henrissat B."/>
            <person name="Eichinger L."/>
            <person name="Rivero F."/>
            <person name="Putnam N.H."/>
            <person name="West C.M."/>
            <person name="Loomis W.F."/>
            <person name="Chisholm R.L."/>
            <person name="Shaulsky G."/>
            <person name="Strassmann J.E."/>
            <person name="Queller D.C."/>
            <person name="Kuspa A."/>
            <person name="Grigoriev I.V."/>
        </authorList>
    </citation>
    <scope>NUCLEOTIDE SEQUENCE [LARGE SCALE GENOMIC DNA]</scope>
    <source>
        <strain evidence="8">QSDP1</strain>
    </source>
</reference>
<feature type="transmembrane region" description="Helical" evidence="6">
    <location>
        <begin position="266"/>
        <end position="289"/>
    </location>
</feature>
<dbReference type="EMBL" id="GL871292">
    <property type="protein sequence ID" value="EGC30907.1"/>
    <property type="molecule type" value="Genomic_DNA"/>
</dbReference>
<feature type="transmembrane region" description="Helical" evidence="6">
    <location>
        <begin position="193"/>
        <end position="218"/>
    </location>
</feature>
<evidence type="ECO:0000256" key="1">
    <source>
        <dbReference type="ARBA" id="ARBA00004141"/>
    </source>
</evidence>
<keyword evidence="4 6" id="KW-0472">Membrane</keyword>
<dbReference type="InterPro" id="IPR003689">
    <property type="entry name" value="ZIP"/>
</dbReference>
<dbReference type="PANTHER" id="PTHR11040">
    <property type="entry name" value="ZINC/IRON TRANSPORTER"/>
    <property type="match status" value="1"/>
</dbReference>
<dbReference type="RefSeq" id="XP_003292580.1">
    <property type="nucleotide sequence ID" value="XM_003292532.1"/>
</dbReference>
<dbReference type="KEGG" id="dpp:DICPUDRAFT_157315"/>
<gene>
    <name evidence="7" type="ORF">DICPUDRAFT_157315</name>
</gene>
<dbReference type="OrthoDB" id="448280at2759"/>
<dbReference type="GO" id="GO:0071577">
    <property type="term" value="P:zinc ion transmembrane transport"/>
    <property type="evidence" value="ECO:0000318"/>
    <property type="project" value="GO_Central"/>
</dbReference>
<keyword evidence="2 6" id="KW-0812">Transmembrane</keyword>
<evidence type="ECO:0000256" key="5">
    <source>
        <dbReference type="SAM" id="MobiDB-lite"/>
    </source>
</evidence>
<evidence type="ECO:0000256" key="2">
    <source>
        <dbReference type="ARBA" id="ARBA00022692"/>
    </source>
</evidence>
<evidence type="ECO:0000256" key="3">
    <source>
        <dbReference type="ARBA" id="ARBA00022989"/>
    </source>
</evidence>
<proteinExistence type="predicted"/>
<organism evidence="7 8">
    <name type="scientific">Dictyostelium purpureum</name>
    <name type="common">Slime mold</name>
    <dbReference type="NCBI Taxonomy" id="5786"/>
    <lineage>
        <taxon>Eukaryota</taxon>
        <taxon>Amoebozoa</taxon>
        <taxon>Evosea</taxon>
        <taxon>Eumycetozoa</taxon>
        <taxon>Dictyostelia</taxon>
        <taxon>Dictyosteliales</taxon>
        <taxon>Dictyosteliaceae</taxon>
        <taxon>Dictyostelium</taxon>
    </lineage>
</organism>
<dbReference type="AlphaFoldDB" id="F0ZYT6"/>
<dbReference type="OMA" id="HEMSHTH"/>
<dbReference type="VEuPathDB" id="AmoebaDB:DICPUDRAFT_157315"/>
<dbReference type="InParanoid" id="F0ZYT6"/>
<evidence type="ECO:0000313" key="8">
    <source>
        <dbReference type="Proteomes" id="UP000001064"/>
    </source>
</evidence>
<feature type="transmembrane region" description="Helical" evidence="6">
    <location>
        <begin position="6"/>
        <end position="27"/>
    </location>
</feature>
<evidence type="ECO:0000256" key="6">
    <source>
        <dbReference type="SAM" id="Phobius"/>
    </source>
</evidence>
<sequence length="295" mass="32718">MFLELKVIYLGVIIVVCFVGGISPIILGKFCNSSKNIVSFSSCLGGGILLGASLLHLLNDSEEFLKGEYPFSHLIYALGFFASFILERVLFEHSHDHKVPTLSINISNDEHINEDIKGLLTDDYEETELEFDEGHETISSQNLGHGHGHSHVHSQNHGNNKKSSGKFPYMLFVVLSLESLISGMALTLEEDKILISVTFIAIITHIWAESFALSANVMKSLLKLRDNRYISKTIFKSSLIFSLVTPLGGLFGLVAVYVLKQSQIDYISGVLLAFAGGCFLYVGIFEIMVEEFLIY</sequence>
<keyword evidence="8" id="KW-1185">Reference proteome</keyword>
<feature type="transmembrane region" description="Helical" evidence="6">
    <location>
        <begin position="39"/>
        <end position="58"/>
    </location>
</feature>
<protein>
    <recommendedName>
        <fullName evidence="9">Zinc/iron permease</fullName>
    </recommendedName>
</protein>
<name>F0ZYT6_DICPU</name>
<feature type="transmembrane region" description="Helical" evidence="6">
    <location>
        <begin position="167"/>
        <end position="187"/>
    </location>
</feature>
<dbReference type="Proteomes" id="UP000001064">
    <property type="component" value="Unassembled WGS sequence"/>
</dbReference>
<feature type="transmembrane region" description="Helical" evidence="6">
    <location>
        <begin position="70"/>
        <end position="91"/>
    </location>
</feature>
<dbReference type="STRING" id="5786.F0ZYT6"/>
<accession>F0ZYT6</accession>